<comment type="caution">
    <text evidence="11">The sequence shown here is derived from an EMBL/GenBank/DDBJ whole genome shotgun (WGS) entry which is preliminary data.</text>
</comment>
<dbReference type="Gene3D" id="2.20.100.10">
    <property type="entry name" value="Thrombospondin type-1 (TSP1) repeat"/>
    <property type="match status" value="1"/>
</dbReference>
<dbReference type="AlphaFoldDB" id="A0AAD9KQI4"/>
<proteinExistence type="predicted"/>
<evidence type="ECO:0000313" key="12">
    <source>
        <dbReference type="Proteomes" id="UP001209878"/>
    </source>
</evidence>
<dbReference type="SMART" id="SM00209">
    <property type="entry name" value="TSP1"/>
    <property type="match status" value="1"/>
</dbReference>
<evidence type="ECO:0000256" key="2">
    <source>
        <dbReference type="ARBA" id="ARBA00022525"/>
    </source>
</evidence>
<keyword evidence="8" id="KW-0325">Glycoprotein</keyword>
<dbReference type="InterPro" id="IPR051418">
    <property type="entry name" value="Spondin/Thrombospondin_T1"/>
</dbReference>
<gene>
    <name evidence="11" type="ORF">NP493_705g03043</name>
</gene>
<evidence type="ECO:0000259" key="10">
    <source>
        <dbReference type="PROSITE" id="PS51020"/>
    </source>
</evidence>
<dbReference type="InterPro" id="IPR036383">
    <property type="entry name" value="TSP1_rpt_sf"/>
</dbReference>
<keyword evidence="2" id="KW-0964">Secreted</keyword>
<dbReference type="InterPro" id="IPR044004">
    <property type="entry name" value="TSP1_spondin_dom"/>
</dbReference>
<evidence type="ECO:0000256" key="3">
    <source>
        <dbReference type="ARBA" id="ARBA00022530"/>
    </source>
</evidence>
<evidence type="ECO:0000256" key="5">
    <source>
        <dbReference type="ARBA" id="ARBA00022729"/>
    </source>
</evidence>
<dbReference type="GO" id="GO:0031012">
    <property type="term" value="C:extracellular matrix"/>
    <property type="evidence" value="ECO:0007669"/>
    <property type="project" value="TreeGrafter"/>
</dbReference>
<keyword evidence="3" id="KW-0272">Extracellular matrix</keyword>
<dbReference type="InterPro" id="IPR038678">
    <property type="entry name" value="Spondin_N_sf"/>
</dbReference>
<dbReference type="SUPFAM" id="SSF82895">
    <property type="entry name" value="TSP-1 type 1 repeat"/>
    <property type="match status" value="1"/>
</dbReference>
<dbReference type="PROSITE" id="PS50092">
    <property type="entry name" value="TSP1"/>
    <property type="match status" value="1"/>
</dbReference>
<feature type="domain" description="Spondin" evidence="10">
    <location>
        <begin position="42"/>
        <end position="228"/>
    </location>
</feature>
<dbReference type="PANTHER" id="PTHR11311:SF15">
    <property type="entry name" value="SPONDIN-2"/>
    <property type="match status" value="1"/>
</dbReference>
<dbReference type="FunFam" id="2.20.100.10:FF:000019">
    <property type="entry name" value="Thrombospondin type 1 domain containing 7A"/>
    <property type="match status" value="1"/>
</dbReference>
<organism evidence="11 12">
    <name type="scientific">Ridgeia piscesae</name>
    <name type="common">Tubeworm</name>
    <dbReference type="NCBI Taxonomy" id="27915"/>
    <lineage>
        <taxon>Eukaryota</taxon>
        <taxon>Metazoa</taxon>
        <taxon>Spiralia</taxon>
        <taxon>Lophotrochozoa</taxon>
        <taxon>Annelida</taxon>
        <taxon>Polychaeta</taxon>
        <taxon>Sedentaria</taxon>
        <taxon>Canalipalpata</taxon>
        <taxon>Sabellida</taxon>
        <taxon>Siboglinidae</taxon>
        <taxon>Ridgeia</taxon>
    </lineage>
</organism>
<keyword evidence="4" id="KW-0479">Metal-binding</keyword>
<dbReference type="NCBIfam" id="NF038123">
    <property type="entry name" value="NF038123_dom"/>
    <property type="match status" value="1"/>
</dbReference>
<dbReference type="Proteomes" id="UP001209878">
    <property type="component" value="Unassembled WGS sequence"/>
</dbReference>
<evidence type="ECO:0000256" key="1">
    <source>
        <dbReference type="ARBA" id="ARBA00004498"/>
    </source>
</evidence>
<dbReference type="GO" id="GO:0046872">
    <property type="term" value="F:metal ion binding"/>
    <property type="evidence" value="ECO:0007669"/>
    <property type="project" value="UniProtKB-KW"/>
</dbReference>
<dbReference type="PROSITE" id="PS51020">
    <property type="entry name" value="SPONDIN"/>
    <property type="match status" value="1"/>
</dbReference>
<keyword evidence="5" id="KW-0732">Signal</keyword>
<dbReference type="Pfam" id="PF19028">
    <property type="entry name" value="TSP1_spondin"/>
    <property type="match status" value="1"/>
</dbReference>
<feature type="region of interest" description="Disordered" evidence="9">
    <location>
        <begin position="271"/>
        <end position="314"/>
    </location>
</feature>
<accession>A0AAD9KQI4</accession>
<comment type="subcellular location">
    <subcellularLocation>
        <location evidence="1">Secreted</location>
        <location evidence="1">Extracellular space</location>
        <location evidence="1">Extracellular matrix</location>
    </subcellularLocation>
</comment>
<evidence type="ECO:0000256" key="9">
    <source>
        <dbReference type="SAM" id="MobiDB-lite"/>
    </source>
</evidence>
<dbReference type="Pfam" id="PF06468">
    <property type="entry name" value="Spond_N"/>
    <property type="match status" value="1"/>
</dbReference>
<name>A0AAD9KQI4_RIDPI</name>
<evidence type="ECO:0000256" key="4">
    <source>
        <dbReference type="ARBA" id="ARBA00022723"/>
    </source>
</evidence>
<dbReference type="InterPro" id="IPR009465">
    <property type="entry name" value="Spondin_N"/>
</dbReference>
<keyword evidence="6" id="KW-0130">Cell adhesion</keyword>
<dbReference type="GO" id="GO:0007155">
    <property type="term" value="P:cell adhesion"/>
    <property type="evidence" value="ECO:0007669"/>
    <property type="project" value="UniProtKB-KW"/>
</dbReference>
<dbReference type="EMBL" id="JAODUO010000705">
    <property type="protein sequence ID" value="KAK2175818.1"/>
    <property type="molecule type" value="Genomic_DNA"/>
</dbReference>
<dbReference type="PANTHER" id="PTHR11311">
    <property type="entry name" value="SPONDIN"/>
    <property type="match status" value="1"/>
</dbReference>
<dbReference type="InterPro" id="IPR000884">
    <property type="entry name" value="TSP1_rpt"/>
</dbReference>
<evidence type="ECO:0000313" key="11">
    <source>
        <dbReference type="EMBL" id="KAK2175818.1"/>
    </source>
</evidence>
<keyword evidence="7" id="KW-1015">Disulfide bond</keyword>
<sequence length="383" mass="43416">MPHTAMMGAESQNAAVYSALYLGIIISVLSASDAVNGRVPDVAAECRAEPIVKYSLTFQTFWSRKYFPKQYPRYRPRAQWSKLIGRSHDDSYSLWRLEEPPTRAMRQFSERGASNRLDMERQGAGGVLDTFLAPRLRRGVGKTTVEFYVDTLHPKVSVASRMIPSPDWFVGLDSLDLCRGGDWLDQLTVDLDPLDAGTDRGLTFTAPNWVEDPHKSISRINSTFPDHPACSFYYPDIAKLPVIARVIIVKQAWYESVGKETVSRRVVTDADQTVTSQNAESRRTNTRSSKGKLRKERKQRTRNMPRERQSNGEPVDCEVSKWSEFTECSKSCGYGNRKRTRKVVREERNGGKPCPPLVEQTLCGGMGNCEWQHFNFDKFVSKG</sequence>
<evidence type="ECO:0000256" key="6">
    <source>
        <dbReference type="ARBA" id="ARBA00022889"/>
    </source>
</evidence>
<reference evidence="11" key="1">
    <citation type="journal article" date="2023" name="Mol. Biol. Evol.">
        <title>Third-Generation Sequencing Reveals the Adaptive Role of the Epigenome in Three Deep-Sea Polychaetes.</title>
        <authorList>
            <person name="Perez M."/>
            <person name="Aroh O."/>
            <person name="Sun Y."/>
            <person name="Lan Y."/>
            <person name="Juniper S.K."/>
            <person name="Young C.R."/>
            <person name="Angers B."/>
            <person name="Qian P.Y."/>
        </authorList>
    </citation>
    <scope>NUCLEOTIDE SEQUENCE</scope>
    <source>
        <strain evidence="11">R07B-5</strain>
    </source>
</reference>
<evidence type="ECO:0000256" key="8">
    <source>
        <dbReference type="ARBA" id="ARBA00023180"/>
    </source>
</evidence>
<dbReference type="Gene3D" id="2.60.40.2130">
    <property type="entry name" value="F-spondin domain"/>
    <property type="match status" value="1"/>
</dbReference>
<keyword evidence="12" id="KW-1185">Reference proteome</keyword>
<feature type="compositionally biased region" description="Basic residues" evidence="9">
    <location>
        <begin position="289"/>
        <end position="303"/>
    </location>
</feature>
<evidence type="ECO:0000256" key="7">
    <source>
        <dbReference type="ARBA" id="ARBA00023157"/>
    </source>
</evidence>
<protein>
    <recommendedName>
        <fullName evidence="10">Spondin domain-containing protein</fullName>
    </recommendedName>
</protein>